<dbReference type="Gene3D" id="3.20.20.370">
    <property type="entry name" value="Glycoside hydrolase/deacetylase"/>
    <property type="match status" value="1"/>
</dbReference>
<dbReference type="GO" id="GO:0016810">
    <property type="term" value="F:hydrolase activity, acting on carbon-nitrogen (but not peptide) bonds"/>
    <property type="evidence" value="ECO:0007669"/>
    <property type="project" value="InterPro"/>
</dbReference>
<dbReference type="InterPro" id="IPR011330">
    <property type="entry name" value="Glyco_hydro/deAcase_b/a-brl"/>
</dbReference>
<evidence type="ECO:0000256" key="1">
    <source>
        <dbReference type="ARBA" id="ARBA00006739"/>
    </source>
</evidence>
<proteinExistence type="inferred from homology"/>
<feature type="transmembrane region" description="Helical" evidence="4">
    <location>
        <begin position="614"/>
        <end position="640"/>
    </location>
</feature>
<reference evidence="6" key="1">
    <citation type="journal article" date="2014" name="Int. J. Syst. Evol. Microbiol.">
        <title>Complete genome sequence of Corynebacterium casei LMG S-19264T (=DSM 44701T), isolated from a smear-ripened cheese.</title>
        <authorList>
            <consortium name="US DOE Joint Genome Institute (JGI-PGF)"/>
            <person name="Walter F."/>
            <person name="Albersmeier A."/>
            <person name="Kalinowski J."/>
            <person name="Ruckert C."/>
        </authorList>
    </citation>
    <scope>NUCLEOTIDE SEQUENCE</scope>
    <source>
        <strain evidence="6">JCM 3090</strain>
    </source>
</reference>
<dbReference type="EMBL" id="BMQB01000002">
    <property type="protein sequence ID" value="GGJ82086.1"/>
    <property type="molecule type" value="Genomic_DNA"/>
</dbReference>
<name>A0A8J3F7U5_9ACTN</name>
<feature type="transmembrane region" description="Helical" evidence="4">
    <location>
        <begin position="646"/>
        <end position="666"/>
    </location>
</feature>
<evidence type="ECO:0000256" key="4">
    <source>
        <dbReference type="SAM" id="Phobius"/>
    </source>
</evidence>
<evidence type="ECO:0000259" key="5">
    <source>
        <dbReference type="PROSITE" id="PS51677"/>
    </source>
</evidence>
<dbReference type="InterPro" id="IPR029044">
    <property type="entry name" value="Nucleotide-diphossugar_trans"/>
</dbReference>
<dbReference type="CDD" id="cd06423">
    <property type="entry name" value="CESA_like"/>
    <property type="match status" value="1"/>
</dbReference>
<protein>
    <submittedName>
        <fullName evidence="6">Bi-functional transferase/deacetylase</fullName>
    </submittedName>
</protein>
<dbReference type="InterPro" id="IPR002509">
    <property type="entry name" value="NODB_dom"/>
</dbReference>
<comment type="similarity">
    <text evidence="1">Belongs to the glycosyltransferase 2 family.</text>
</comment>
<dbReference type="RefSeq" id="WP_189168851.1">
    <property type="nucleotide sequence ID" value="NZ_BMQB01000002.1"/>
</dbReference>
<dbReference type="PANTHER" id="PTHR43630">
    <property type="entry name" value="POLY-BETA-1,6-N-ACETYL-D-GLUCOSAMINE SYNTHASE"/>
    <property type="match status" value="1"/>
</dbReference>
<sequence>MTDRKRIRDQRRAARTTTLPIALGVLIAALGVLAVNAYLANGFAPDHELTGGADNAVPAAIRDGGPLIEDTPAGMRTYGIPDRTLLLTFDDGPDPVWTPRIADVLYRHGVRATFFVVGSQVTKHPELVRRLVAEGHEIGVHSFSHPQLAAVPAWRRQLESSQTQVALAGAAGITARLIRFPYSSVNGAIDNASWPVYREAGAEGYLNVLTQLDSRDWARPGVDAITANMTPADGRGGVVLLHDAGGDRSQTAAALDRYLESMSAAGYRFSTPGEVLGEAKVAAAAPGAAPPSFRANPIAADSLTLRGRVLIGSIRFADRAVDALLVVFLAIGVLTVARIALLLVTTRRHLRRRRHPDFRWGPPVTDPVTVIVPAYNEAAGIARAVRSLAGGDHPGIEVIVVDDGSTDDTAAIVRGLALPGVRLISVPNGGKAEALNIGIAAARHELIVMVDGDTVLEPGSVRRLVQPFADPSVGGVSGNVKVGNRRGLLAAWQHIEYVMGFSLDRRMYDILGVMPTVPGAIGAFRRSALLAVGGVSSDTLAEDTDLTMAVIRAGHRVVYEESARAWTEVPTSLRQLWSQRYRWGYGTIQSMWKHRRTRDDGPGGRRFGLVGLPLLVLFQVVLPLLAGLIDLFALYGVFFYDLKLTAAAWLVMLTAQLATAAVAFRLDGERLRAIWLLPLQQLVYRQLMYFVVMRAVLAALSGARMRWHKLRRHGDAAILTPPTRHPARAA</sequence>
<dbReference type="AlphaFoldDB" id="A0A8J3F7U5"/>
<keyword evidence="2" id="KW-0328">Glycosyltransferase</keyword>
<organism evidence="6 7">
    <name type="scientific">Pilimelia anulata</name>
    <dbReference type="NCBI Taxonomy" id="53371"/>
    <lineage>
        <taxon>Bacteria</taxon>
        <taxon>Bacillati</taxon>
        <taxon>Actinomycetota</taxon>
        <taxon>Actinomycetes</taxon>
        <taxon>Micromonosporales</taxon>
        <taxon>Micromonosporaceae</taxon>
        <taxon>Pilimelia</taxon>
    </lineage>
</organism>
<reference evidence="6" key="2">
    <citation type="submission" date="2020-09" db="EMBL/GenBank/DDBJ databases">
        <authorList>
            <person name="Sun Q."/>
            <person name="Ohkuma M."/>
        </authorList>
    </citation>
    <scope>NUCLEOTIDE SEQUENCE</scope>
    <source>
        <strain evidence="6">JCM 3090</strain>
    </source>
</reference>
<gene>
    <name evidence="6" type="ORF">GCM10010123_09830</name>
</gene>
<evidence type="ECO:0000256" key="3">
    <source>
        <dbReference type="ARBA" id="ARBA00022679"/>
    </source>
</evidence>
<evidence type="ECO:0000313" key="6">
    <source>
        <dbReference type="EMBL" id="GGJ82086.1"/>
    </source>
</evidence>
<dbReference type="Gene3D" id="3.90.550.10">
    <property type="entry name" value="Spore Coat Polysaccharide Biosynthesis Protein SpsA, Chain A"/>
    <property type="match status" value="1"/>
</dbReference>
<feature type="transmembrane region" description="Helical" evidence="4">
    <location>
        <begin position="323"/>
        <end position="344"/>
    </location>
</feature>
<feature type="transmembrane region" description="Helical" evidence="4">
    <location>
        <begin position="21"/>
        <end position="40"/>
    </location>
</feature>
<dbReference type="SUPFAM" id="SSF88713">
    <property type="entry name" value="Glycoside hydrolase/deacetylase"/>
    <property type="match status" value="1"/>
</dbReference>
<evidence type="ECO:0000313" key="7">
    <source>
        <dbReference type="Proteomes" id="UP000649739"/>
    </source>
</evidence>
<dbReference type="GO" id="GO:0005975">
    <property type="term" value="P:carbohydrate metabolic process"/>
    <property type="evidence" value="ECO:0007669"/>
    <property type="project" value="InterPro"/>
</dbReference>
<dbReference type="GO" id="GO:0016757">
    <property type="term" value="F:glycosyltransferase activity"/>
    <property type="evidence" value="ECO:0007669"/>
    <property type="project" value="UniProtKB-KW"/>
</dbReference>
<dbReference type="PROSITE" id="PS51677">
    <property type="entry name" value="NODB"/>
    <property type="match status" value="1"/>
</dbReference>
<evidence type="ECO:0000256" key="2">
    <source>
        <dbReference type="ARBA" id="ARBA00022676"/>
    </source>
</evidence>
<dbReference type="Proteomes" id="UP000649739">
    <property type="component" value="Unassembled WGS sequence"/>
</dbReference>
<keyword evidence="4" id="KW-1133">Transmembrane helix</keyword>
<dbReference type="Pfam" id="PF13641">
    <property type="entry name" value="Glyco_tranf_2_3"/>
    <property type="match status" value="1"/>
</dbReference>
<keyword evidence="7" id="KW-1185">Reference proteome</keyword>
<dbReference type="SUPFAM" id="SSF53448">
    <property type="entry name" value="Nucleotide-diphospho-sugar transferases"/>
    <property type="match status" value="1"/>
</dbReference>
<comment type="caution">
    <text evidence="6">The sequence shown here is derived from an EMBL/GenBank/DDBJ whole genome shotgun (WGS) entry which is preliminary data.</text>
</comment>
<keyword evidence="4" id="KW-0472">Membrane</keyword>
<dbReference type="Pfam" id="PF01522">
    <property type="entry name" value="Polysacc_deac_1"/>
    <property type="match status" value="1"/>
</dbReference>
<keyword evidence="3 6" id="KW-0808">Transferase</keyword>
<dbReference type="PANTHER" id="PTHR43630:SF1">
    <property type="entry name" value="POLY-BETA-1,6-N-ACETYL-D-GLUCOSAMINE SYNTHASE"/>
    <property type="match status" value="1"/>
</dbReference>
<feature type="domain" description="NodB homology" evidence="5">
    <location>
        <begin position="83"/>
        <end position="270"/>
    </location>
</feature>
<accession>A0A8J3F7U5</accession>
<keyword evidence="4" id="KW-0812">Transmembrane</keyword>